<dbReference type="AlphaFoldDB" id="A0A2M7IN31"/>
<dbReference type="EMBL" id="PFHR01000185">
    <property type="protein sequence ID" value="PIW96720.1"/>
    <property type="molecule type" value="Genomic_DNA"/>
</dbReference>
<name>A0A2M7IN31_9BACT</name>
<proteinExistence type="predicted"/>
<dbReference type="InterPro" id="IPR038116">
    <property type="entry name" value="TrpR-like_sf"/>
</dbReference>
<organism evidence="1 2">
    <name type="scientific">Candidatus Kaiserbacteria bacterium CG_4_8_14_3_um_filter_38_9</name>
    <dbReference type="NCBI Taxonomy" id="1974599"/>
    <lineage>
        <taxon>Bacteria</taxon>
        <taxon>Candidatus Kaiseribacteriota</taxon>
    </lineage>
</organism>
<dbReference type="GO" id="GO:0003700">
    <property type="term" value="F:DNA-binding transcription factor activity"/>
    <property type="evidence" value="ECO:0007669"/>
    <property type="project" value="InterPro"/>
</dbReference>
<evidence type="ECO:0008006" key="3">
    <source>
        <dbReference type="Google" id="ProtNLM"/>
    </source>
</evidence>
<gene>
    <name evidence="1" type="ORF">COZ82_03515</name>
</gene>
<sequence>MIMVRLNKVKLSQEQLDEIFTQLNNTLGKLSSKRTGLFLSDLLGLEERVMLAKRLAVVVMIQEGYSIYKISNTLKVSSAMASKIRLQFNTNHFDNLIKFLKGNKKGYQILLKTIDSILTVGGIMPYYGQIRKKDNN</sequence>
<dbReference type="Proteomes" id="UP000230837">
    <property type="component" value="Unassembled WGS sequence"/>
</dbReference>
<accession>A0A2M7IN31</accession>
<dbReference type="Gene3D" id="1.10.1270.10">
    <property type="entry name" value="TrpR-like"/>
    <property type="match status" value="1"/>
</dbReference>
<evidence type="ECO:0000313" key="1">
    <source>
        <dbReference type="EMBL" id="PIW96720.1"/>
    </source>
</evidence>
<dbReference type="GO" id="GO:0043565">
    <property type="term" value="F:sequence-specific DNA binding"/>
    <property type="evidence" value="ECO:0007669"/>
    <property type="project" value="InterPro"/>
</dbReference>
<dbReference type="SUPFAM" id="SSF48295">
    <property type="entry name" value="TrpR-like"/>
    <property type="match status" value="1"/>
</dbReference>
<evidence type="ECO:0000313" key="2">
    <source>
        <dbReference type="Proteomes" id="UP000230837"/>
    </source>
</evidence>
<reference evidence="2" key="1">
    <citation type="submission" date="2017-09" db="EMBL/GenBank/DDBJ databases">
        <title>Depth-based differentiation of microbial function through sediment-hosted aquifers and enrichment of novel symbionts in the deep terrestrial subsurface.</title>
        <authorList>
            <person name="Probst A.J."/>
            <person name="Ladd B."/>
            <person name="Jarett J.K."/>
            <person name="Geller-Mcgrath D.E."/>
            <person name="Sieber C.M.K."/>
            <person name="Emerson J.B."/>
            <person name="Anantharaman K."/>
            <person name="Thomas B.C."/>
            <person name="Malmstrom R."/>
            <person name="Stieglmeier M."/>
            <person name="Klingl A."/>
            <person name="Woyke T."/>
            <person name="Ryan C.M."/>
            <person name="Banfield J.F."/>
        </authorList>
    </citation>
    <scope>NUCLEOTIDE SEQUENCE [LARGE SCALE GENOMIC DNA]</scope>
</reference>
<protein>
    <recommendedName>
        <fullName evidence="3">TrpR like protein, YerC/YecD</fullName>
    </recommendedName>
</protein>
<dbReference type="InterPro" id="IPR010921">
    <property type="entry name" value="Trp_repressor/repl_initiator"/>
</dbReference>
<dbReference type="Pfam" id="PF01371">
    <property type="entry name" value="Trp_repressor"/>
    <property type="match status" value="1"/>
</dbReference>
<dbReference type="InterPro" id="IPR000831">
    <property type="entry name" value="Trp_repress"/>
</dbReference>
<comment type="caution">
    <text evidence="1">The sequence shown here is derived from an EMBL/GenBank/DDBJ whole genome shotgun (WGS) entry which is preliminary data.</text>
</comment>